<protein>
    <submittedName>
        <fullName evidence="1">Uncharacterized protein</fullName>
    </submittedName>
</protein>
<keyword evidence="2" id="KW-1185">Reference proteome</keyword>
<gene>
    <name evidence="1" type="ORF">NEA10_00435</name>
</gene>
<organism evidence="1 2">
    <name type="scientific">Phormidium yuhuli AB48</name>
    <dbReference type="NCBI Taxonomy" id="2940671"/>
    <lineage>
        <taxon>Bacteria</taxon>
        <taxon>Bacillati</taxon>
        <taxon>Cyanobacteriota</taxon>
        <taxon>Cyanophyceae</taxon>
        <taxon>Oscillatoriophycideae</taxon>
        <taxon>Oscillatoriales</taxon>
        <taxon>Oscillatoriaceae</taxon>
        <taxon>Phormidium</taxon>
        <taxon>Phormidium yuhuli</taxon>
    </lineage>
</organism>
<name>A0ABY5APV4_9CYAN</name>
<sequence length="75" mass="8545">MLNSYEAIYENGQLKWLNDQPDVTHSQVIVTILPKSHTSPQKPKRRFPVPEAGEVEIVGDIVSPIVDEDDWECLK</sequence>
<evidence type="ECO:0000313" key="2">
    <source>
        <dbReference type="Proteomes" id="UP001056708"/>
    </source>
</evidence>
<dbReference type="EMBL" id="CP098611">
    <property type="protein sequence ID" value="USR91245.1"/>
    <property type="molecule type" value="Genomic_DNA"/>
</dbReference>
<dbReference type="RefSeq" id="WP_252663275.1">
    <property type="nucleotide sequence ID" value="NZ_CP098611.1"/>
</dbReference>
<reference evidence="1" key="1">
    <citation type="submission" date="2022-06" db="EMBL/GenBank/DDBJ databases">
        <title>Genome sequence of Phormidium yuhuli AB48 isolated from an industrial photobioreactor environment.</title>
        <authorList>
            <person name="Qiu Y."/>
            <person name="Noonan A.J.C."/>
            <person name="Dofher K."/>
            <person name="Koch M."/>
            <person name="Kieft B."/>
            <person name="Lin X."/>
            <person name="Ziels R.M."/>
            <person name="Hallam S.J."/>
        </authorList>
    </citation>
    <scope>NUCLEOTIDE SEQUENCE</scope>
    <source>
        <strain evidence="1">AB48</strain>
    </source>
</reference>
<proteinExistence type="predicted"/>
<evidence type="ECO:0000313" key="1">
    <source>
        <dbReference type="EMBL" id="USR91245.1"/>
    </source>
</evidence>
<accession>A0ABY5APV4</accession>
<dbReference type="Proteomes" id="UP001056708">
    <property type="component" value="Chromosome"/>
</dbReference>